<keyword evidence="1" id="KW-0732">Signal</keyword>
<keyword evidence="3" id="KW-1185">Reference proteome</keyword>
<comment type="caution">
    <text evidence="2">The sequence shown here is derived from an EMBL/GenBank/DDBJ whole genome shotgun (WGS) entry which is preliminary data.</text>
</comment>
<dbReference type="AlphaFoldDB" id="A0ABD3VLK6"/>
<sequence length="125" mass="13603">MLMSYSFFCVIALLSAKLCAGQLPDPGHDHDHSDPFCLTKADCAAIVCPQNTTLICHGLGGHGHCSCPNPAEIHACYTDRNCVDACYTHSTHEVKCANNFNDHGHCECDDGTDLLTHSHFLFPTK</sequence>
<accession>A0ABD3VLK6</accession>
<organism evidence="2 3">
    <name type="scientific">Sinanodonta woodiana</name>
    <name type="common">Chinese pond mussel</name>
    <name type="synonym">Anodonta woodiana</name>
    <dbReference type="NCBI Taxonomy" id="1069815"/>
    <lineage>
        <taxon>Eukaryota</taxon>
        <taxon>Metazoa</taxon>
        <taxon>Spiralia</taxon>
        <taxon>Lophotrochozoa</taxon>
        <taxon>Mollusca</taxon>
        <taxon>Bivalvia</taxon>
        <taxon>Autobranchia</taxon>
        <taxon>Heteroconchia</taxon>
        <taxon>Palaeoheterodonta</taxon>
        <taxon>Unionida</taxon>
        <taxon>Unionoidea</taxon>
        <taxon>Unionidae</taxon>
        <taxon>Unioninae</taxon>
        <taxon>Sinanodonta</taxon>
    </lineage>
</organism>
<feature type="chain" id="PRO_5044821369" evidence="1">
    <location>
        <begin position="22"/>
        <end position="125"/>
    </location>
</feature>
<name>A0ABD3VLK6_SINWO</name>
<evidence type="ECO:0000313" key="3">
    <source>
        <dbReference type="Proteomes" id="UP001634394"/>
    </source>
</evidence>
<evidence type="ECO:0000256" key="1">
    <source>
        <dbReference type="SAM" id="SignalP"/>
    </source>
</evidence>
<dbReference type="Proteomes" id="UP001634394">
    <property type="component" value="Unassembled WGS sequence"/>
</dbReference>
<proteinExistence type="predicted"/>
<gene>
    <name evidence="2" type="ORF">ACJMK2_007447</name>
</gene>
<protein>
    <submittedName>
        <fullName evidence="2">Uncharacterized protein</fullName>
    </submittedName>
</protein>
<dbReference type="EMBL" id="JBJQND010000011">
    <property type="protein sequence ID" value="KAL3861412.1"/>
    <property type="molecule type" value="Genomic_DNA"/>
</dbReference>
<feature type="signal peptide" evidence="1">
    <location>
        <begin position="1"/>
        <end position="21"/>
    </location>
</feature>
<evidence type="ECO:0000313" key="2">
    <source>
        <dbReference type="EMBL" id="KAL3861412.1"/>
    </source>
</evidence>
<reference evidence="2 3" key="1">
    <citation type="submission" date="2024-11" db="EMBL/GenBank/DDBJ databases">
        <title>Chromosome-level genome assembly of the freshwater bivalve Anodonta woodiana.</title>
        <authorList>
            <person name="Chen X."/>
        </authorList>
    </citation>
    <scope>NUCLEOTIDE SEQUENCE [LARGE SCALE GENOMIC DNA]</scope>
    <source>
        <strain evidence="2">MN2024</strain>
        <tissue evidence="2">Gills</tissue>
    </source>
</reference>